<organism evidence="2 3">
    <name type="scientific">Paraburkholderia bengalensis</name>
    <dbReference type="NCBI Taxonomy" id="2747562"/>
    <lineage>
        <taxon>Bacteria</taxon>
        <taxon>Pseudomonadati</taxon>
        <taxon>Pseudomonadota</taxon>
        <taxon>Betaproteobacteria</taxon>
        <taxon>Burkholderiales</taxon>
        <taxon>Burkholderiaceae</taxon>
        <taxon>Paraburkholderia</taxon>
    </lineage>
</organism>
<comment type="caution">
    <text evidence="2">The sequence shown here is derived from an EMBL/GenBank/DDBJ whole genome shotgun (WGS) entry which is preliminary data.</text>
</comment>
<name>A0ABU8J270_9BURK</name>
<evidence type="ECO:0000313" key="2">
    <source>
        <dbReference type="EMBL" id="MEI6001834.1"/>
    </source>
</evidence>
<gene>
    <name evidence="2" type="ORF">H3V53_33200</name>
</gene>
<sequence>MKRREFLSMAAAAGASLAMPRAFGAEHANGGLASKLDAGATADDSGKLLFLIELKGGNDGLNTVIPYADSTYYALREQIAIPRNRVLALDACTALHPSLNALLPLWRDGQLAIVQGVGSMRDDSSHFRSRQIWDTASRADVYRRDGWLTRALDQCTRTGRNVATASFGCVEAGPFVRSTPERATADSRMQVDDPDVAVAGYADDDPVSRVESDAAGLSRIEAPTFRASIDRALRTAVDSSLRHDHGAIRLTLDGFDTHGNQPARHAALLAQLADGCAILRAELERRDRWRDTLIVTYSEFGRSARENGKRGTEHGGGAAHFVAGGLVRGGLYGRAPDLARIDAHGRLPVDIDFRRLYATVLGAFWKLDVRRVLQDDVEPLPLLRT</sequence>
<keyword evidence="3" id="KW-1185">Reference proteome</keyword>
<accession>A0ABU8J270</accession>
<proteinExistence type="predicted"/>
<dbReference type="PANTHER" id="PTHR43737">
    <property type="entry name" value="BLL7424 PROTEIN"/>
    <property type="match status" value="1"/>
</dbReference>
<keyword evidence="1" id="KW-0732">Signal</keyword>
<dbReference type="InterPro" id="IPR010869">
    <property type="entry name" value="DUF1501"/>
</dbReference>
<feature type="chain" id="PRO_5045176804" evidence="1">
    <location>
        <begin position="25"/>
        <end position="385"/>
    </location>
</feature>
<evidence type="ECO:0000313" key="3">
    <source>
        <dbReference type="Proteomes" id="UP001386437"/>
    </source>
</evidence>
<dbReference type="EMBL" id="JACFYJ010000086">
    <property type="protein sequence ID" value="MEI6001834.1"/>
    <property type="molecule type" value="Genomic_DNA"/>
</dbReference>
<dbReference type="RefSeq" id="WP_336601510.1">
    <property type="nucleotide sequence ID" value="NZ_JACFYJ010000086.1"/>
</dbReference>
<feature type="signal peptide" evidence="1">
    <location>
        <begin position="1"/>
        <end position="24"/>
    </location>
</feature>
<dbReference type="PANTHER" id="PTHR43737:SF1">
    <property type="entry name" value="DUF1501 DOMAIN-CONTAINING PROTEIN"/>
    <property type="match status" value="1"/>
</dbReference>
<protein>
    <submittedName>
        <fullName evidence="2">DUF1501 domain-containing protein</fullName>
    </submittedName>
</protein>
<evidence type="ECO:0000256" key="1">
    <source>
        <dbReference type="SAM" id="SignalP"/>
    </source>
</evidence>
<reference evidence="2 3" key="1">
    <citation type="journal article" date="2022" name="Arch. Microbiol.">
        <title>Paraburkholderia bengalensis sp. nov. isolated from roots of Oryza sativa, IR64.</title>
        <authorList>
            <person name="Nag P."/>
            <person name="Mondal N."/>
            <person name="Sarkar J."/>
            <person name="Das S."/>
        </authorList>
    </citation>
    <scope>NUCLEOTIDE SEQUENCE [LARGE SCALE GENOMIC DNA]</scope>
    <source>
        <strain evidence="2 3">IR64_4_BI</strain>
    </source>
</reference>
<dbReference type="Proteomes" id="UP001386437">
    <property type="component" value="Unassembled WGS sequence"/>
</dbReference>
<dbReference type="Pfam" id="PF07394">
    <property type="entry name" value="DUF1501"/>
    <property type="match status" value="1"/>
</dbReference>